<feature type="transmembrane region" description="Helical" evidence="6">
    <location>
        <begin position="613"/>
        <end position="639"/>
    </location>
</feature>
<keyword evidence="9" id="KW-1185">Reference proteome</keyword>
<evidence type="ECO:0000256" key="1">
    <source>
        <dbReference type="ARBA" id="ARBA00004651"/>
    </source>
</evidence>
<keyword evidence="3 6" id="KW-0812">Transmembrane</keyword>
<name>A0A662Z1W0_9STAP</name>
<feature type="transmembrane region" description="Helical" evidence="6">
    <location>
        <begin position="524"/>
        <end position="549"/>
    </location>
</feature>
<evidence type="ECO:0000256" key="2">
    <source>
        <dbReference type="ARBA" id="ARBA00022475"/>
    </source>
</evidence>
<keyword evidence="5 6" id="KW-0472">Membrane</keyword>
<gene>
    <name evidence="8" type="ORF">SAMN05192557_0647</name>
</gene>
<evidence type="ECO:0000256" key="4">
    <source>
        <dbReference type="ARBA" id="ARBA00022989"/>
    </source>
</evidence>
<feature type="transmembrane region" description="Helical" evidence="6">
    <location>
        <begin position="584"/>
        <end position="607"/>
    </location>
</feature>
<organism evidence="8 9">
    <name type="scientific">Aliicoccus persicus</name>
    <dbReference type="NCBI Taxonomy" id="930138"/>
    <lineage>
        <taxon>Bacteria</taxon>
        <taxon>Bacillati</taxon>
        <taxon>Bacillota</taxon>
        <taxon>Bacilli</taxon>
        <taxon>Bacillales</taxon>
        <taxon>Staphylococcaceae</taxon>
        <taxon>Aliicoccus</taxon>
    </lineage>
</organism>
<dbReference type="PANTHER" id="PTHR46795">
    <property type="entry name" value="ABC TRANSPORTER PERMEASE-RELATED-RELATED"/>
    <property type="match status" value="1"/>
</dbReference>
<comment type="subcellular location">
    <subcellularLocation>
        <location evidence="1 6">Cell membrane</location>
        <topology evidence="1 6">Multi-pass membrane protein</topology>
    </subcellularLocation>
</comment>
<evidence type="ECO:0000256" key="5">
    <source>
        <dbReference type="ARBA" id="ARBA00023136"/>
    </source>
</evidence>
<dbReference type="PIRSF" id="PIRSF018968">
    <property type="entry name" value="ABC_permease_BceB"/>
    <property type="match status" value="1"/>
</dbReference>
<dbReference type="InterPro" id="IPR052536">
    <property type="entry name" value="ABC-4_Integral_Memb_Prot"/>
</dbReference>
<dbReference type="OrthoDB" id="1705903at2"/>
<feature type="transmembrane region" description="Helical" evidence="6">
    <location>
        <begin position="58"/>
        <end position="81"/>
    </location>
</feature>
<feature type="transmembrane region" description="Helical" evidence="6">
    <location>
        <begin position="200"/>
        <end position="220"/>
    </location>
</feature>
<dbReference type="GO" id="GO:0005886">
    <property type="term" value="C:plasma membrane"/>
    <property type="evidence" value="ECO:0007669"/>
    <property type="project" value="UniProtKB-SubCell"/>
</dbReference>
<proteinExistence type="inferred from homology"/>
<feature type="domain" description="ABC3 transporter permease C-terminal" evidence="7">
    <location>
        <begin position="62"/>
        <end position="179"/>
    </location>
</feature>
<dbReference type="GO" id="GO:0055085">
    <property type="term" value="P:transmembrane transport"/>
    <property type="evidence" value="ECO:0007669"/>
    <property type="project" value="UniProtKB-UniRule"/>
</dbReference>
<evidence type="ECO:0000259" key="7">
    <source>
        <dbReference type="Pfam" id="PF02687"/>
    </source>
</evidence>
<dbReference type="Proteomes" id="UP000243605">
    <property type="component" value="Unassembled WGS sequence"/>
</dbReference>
<reference evidence="8 9" key="1">
    <citation type="submission" date="2016-10" db="EMBL/GenBank/DDBJ databases">
        <authorList>
            <person name="Varghese N."/>
            <person name="Submissions S."/>
        </authorList>
    </citation>
    <scope>NUCLEOTIDE SEQUENCE [LARGE SCALE GENOMIC DNA]</scope>
    <source>
        <strain evidence="8 9">IBRC-M10081</strain>
    </source>
</reference>
<feature type="transmembrane region" description="Helical" evidence="6">
    <location>
        <begin position="18"/>
        <end position="38"/>
    </location>
</feature>
<dbReference type="Pfam" id="PF02687">
    <property type="entry name" value="FtsX"/>
    <property type="match status" value="1"/>
</dbReference>
<keyword evidence="2 6" id="KW-1003">Cell membrane</keyword>
<protein>
    <submittedName>
        <fullName evidence="8">Bacitracin transport system permease protein</fullName>
    </submittedName>
</protein>
<keyword evidence="6" id="KW-0813">Transport</keyword>
<evidence type="ECO:0000256" key="3">
    <source>
        <dbReference type="ARBA" id="ARBA00022692"/>
    </source>
</evidence>
<feature type="transmembrane region" description="Helical" evidence="6">
    <location>
        <begin position="110"/>
        <end position="134"/>
    </location>
</feature>
<sequence length="647" mass="73258">MTFNQIILKNFFKNFSRYVLYFLSLIFSVTLFYSFILLATNEMTLVQVGEQDGGLDALLAGAVVILVIIVTFTMFANSLFIKRRNKEFALYKLIGMTDNKILRMLFTENVIIYFGSVVTGILVGLLFSRLLNMILFRLMGIESVVDFQFSTTSLLYTFLLFVFIFIILTIQNVYFIKKTKLITLMNLGGITETKYKHPNVLTYILGIVGFVMIVAGYFLSENLYDIGFEYPVILFPLMLIILFLTIVGAYFIFKFTVALILNIYRKSKNGHVNVNDVVATSTIMFKMKSNAFLLTLITTITAISLTAMSLAYISYYSAERMVESSHPYDYSLNASGEVPVEKISEALDNAGYRYEWITFDFVTIESEQENESINNESGNFMTYVNIVSDSHLEGYDLEGDTGVVTGTADIIEEVLNATESDFFSFSNGEYSKTIEIIERHEDTVIPPMYAFGANTVVVDDEVYEELVAEMGDKVLSIEEVNSIDVENNSMDVHAFLAEVMTSDDEDVWYGYTSKIEDSIYMMQIMGLTVFIMGFIGLAFLVASGCILYFKQIVEGDDEKGNFTILRKLGFTESELLRGVALKMLFSFGIPLIIGILHSIFAVRAGWFLFGTELIVPTVTVIVIYTFLYSIFGMLSLLYYRKIIKESL</sequence>
<evidence type="ECO:0000313" key="8">
    <source>
        <dbReference type="EMBL" id="SEV87368.1"/>
    </source>
</evidence>
<evidence type="ECO:0000313" key="9">
    <source>
        <dbReference type="Proteomes" id="UP000243605"/>
    </source>
</evidence>
<feature type="transmembrane region" description="Helical" evidence="6">
    <location>
        <begin position="154"/>
        <end position="176"/>
    </location>
</feature>
<dbReference type="RefSeq" id="WP_091473825.1">
    <property type="nucleotide sequence ID" value="NZ_FOIT01000001.1"/>
</dbReference>
<evidence type="ECO:0000256" key="6">
    <source>
        <dbReference type="PIRNR" id="PIRNR018968"/>
    </source>
</evidence>
<keyword evidence="4 6" id="KW-1133">Transmembrane helix</keyword>
<feature type="transmembrane region" description="Helical" evidence="6">
    <location>
        <begin position="232"/>
        <end position="261"/>
    </location>
</feature>
<dbReference type="InterPro" id="IPR003838">
    <property type="entry name" value="ABC3_permease_C"/>
</dbReference>
<accession>A0A662Z1W0</accession>
<dbReference type="PANTHER" id="PTHR46795:SF3">
    <property type="entry name" value="ABC TRANSPORTER PERMEASE"/>
    <property type="match status" value="1"/>
</dbReference>
<dbReference type="EMBL" id="FOIT01000001">
    <property type="protein sequence ID" value="SEV87368.1"/>
    <property type="molecule type" value="Genomic_DNA"/>
</dbReference>
<feature type="transmembrane region" description="Helical" evidence="6">
    <location>
        <begin position="291"/>
        <end position="315"/>
    </location>
</feature>
<dbReference type="AlphaFoldDB" id="A0A662Z1W0"/>
<dbReference type="InterPro" id="IPR027022">
    <property type="entry name" value="ABC_permease_BceB-typ"/>
</dbReference>
<comment type="similarity">
    <text evidence="6">Belongs to the ABC-4 integral membrane protein family.</text>
</comment>